<proteinExistence type="inferred from homology"/>
<evidence type="ECO:0000313" key="8">
    <source>
        <dbReference type="Proteomes" id="UP000184052"/>
    </source>
</evidence>
<dbReference type="InterPro" id="IPR015422">
    <property type="entry name" value="PyrdxlP-dep_Trfase_small"/>
</dbReference>
<dbReference type="SUPFAM" id="SSF53383">
    <property type="entry name" value="PLP-dependent transferases"/>
    <property type="match status" value="1"/>
</dbReference>
<dbReference type="InterPro" id="IPR015421">
    <property type="entry name" value="PyrdxlP-dep_Trfase_major"/>
</dbReference>
<reference evidence="7 8" key="1">
    <citation type="submission" date="2016-11" db="EMBL/GenBank/DDBJ databases">
        <authorList>
            <person name="Jaros S."/>
            <person name="Januszkiewicz K."/>
            <person name="Wedrychowicz H."/>
        </authorList>
    </citation>
    <scope>NUCLEOTIDE SEQUENCE [LARGE SCALE GENOMIC DNA]</scope>
    <source>
        <strain evidence="7 8">DSM 17477</strain>
    </source>
</reference>
<dbReference type="GO" id="GO:0030170">
    <property type="term" value="F:pyridoxal phosphate binding"/>
    <property type="evidence" value="ECO:0007669"/>
    <property type="project" value="InterPro"/>
</dbReference>
<dbReference type="NCBIfam" id="TIGR04350">
    <property type="entry name" value="C_S_lyase_PatB"/>
    <property type="match status" value="1"/>
</dbReference>
<dbReference type="Pfam" id="PF00155">
    <property type="entry name" value="Aminotran_1_2"/>
    <property type="match status" value="1"/>
</dbReference>
<evidence type="ECO:0000256" key="3">
    <source>
        <dbReference type="ARBA" id="ARBA00022898"/>
    </source>
</evidence>
<feature type="domain" description="Aminotransferase class I/classII large" evidence="6">
    <location>
        <begin position="33"/>
        <end position="385"/>
    </location>
</feature>
<evidence type="ECO:0000256" key="5">
    <source>
        <dbReference type="ARBA" id="ARBA00037974"/>
    </source>
</evidence>
<name>A0A1M6JP66_9FIRM</name>
<dbReference type="OrthoDB" id="9802872at2"/>
<sequence>MKYDFETVINRYNTGSAKYEQMLGWNPDVSEGIIPFSVADMELKNPPEIIEGIKKYLDNTILGYTIPTKEYNEAVVGWMKKRHDWDIKEEWIVGSPGVVGAFFSAIKAFTEPGEGVIINTPVYYPFYNAIEKNERRLVKNSLVNNGERYVIDYEDLEEKAKDTNNKILLFCSPHNPVGRVWEREELEKVAEICIRNNVLIISDEIHFDLIMPGHKHTVMAKLSKEVEDNIIVCTAPSKTFNLAGMQTSNIIIPNEEIRKDYLKEVTSNGFFTLGILGYKACEIAYTECEEWLDQLNELIYHNHLELKKFFQENLPEIKVFDLEGTYLQWMDFNSLGLENEELEKLMHMEAEVFFDEGYIFGEEGNGYERMNIACPTKVMMEGLERIKKAVEEFKSNKKELII</sequence>
<dbReference type="AlphaFoldDB" id="A0A1M6JP66"/>
<dbReference type="Gene3D" id="3.40.640.10">
    <property type="entry name" value="Type I PLP-dependent aspartate aminotransferase-like (Major domain)"/>
    <property type="match status" value="1"/>
</dbReference>
<accession>A0A1M6JP66</accession>
<gene>
    <name evidence="7" type="ORF">SAMN02745751_02678</name>
</gene>
<evidence type="ECO:0000256" key="2">
    <source>
        <dbReference type="ARBA" id="ARBA00012224"/>
    </source>
</evidence>
<evidence type="ECO:0000256" key="1">
    <source>
        <dbReference type="ARBA" id="ARBA00001933"/>
    </source>
</evidence>
<dbReference type="RefSeq" id="WP_073050078.1">
    <property type="nucleotide sequence ID" value="NZ_FQZL01000022.1"/>
</dbReference>
<dbReference type="InterPro" id="IPR015424">
    <property type="entry name" value="PyrdxlP-dep_Trfase"/>
</dbReference>
<organism evidence="7 8">
    <name type="scientific">Dethiosulfatibacter aminovorans DSM 17477</name>
    <dbReference type="NCBI Taxonomy" id="1121476"/>
    <lineage>
        <taxon>Bacteria</taxon>
        <taxon>Bacillati</taxon>
        <taxon>Bacillota</taxon>
        <taxon>Tissierellia</taxon>
        <taxon>Dethiosulfatibacter</taxon>
    </lineage>
</organism>
<keyword evidence="4 7" id="KW-0456">Lyase</keyword>
<dbReference type="STRING" id="1121476.SAMN02745751_02678"/>
<dbReference type="InterPro" id="IPR051798">
    <property type="entry name" value="Class-II_PLP-Dep_Aminotrans"/>
</dbReference>
<evidence type="ECO:0000259" key="6">
    <source>
        <dbReference type="Pfam" id="PF00155"/>
    </source>
</evidence>
<dbReference type="PANTHER" id="PTHR43525">
    <property type="entry name" value="PROTEIN MALY"/>
    <property type="match status" value="1"/>
</dbReference>
<comment type="cofactor">
    <cofactor evidence="1">
        <name>pyridoxal 5'-phosphate</name>
        <dbReference type="ChEBI" id="CHEBI:597326"/>
    </cofactor>
</comment>
<protein>
    <recommendedName>
        <fullName evidence="2">cysteine-S-conjugate beta-lyase</fullName>
        <ecNumber evidence="2">4.4.1.13</ecNumber>
    </recommendedName>
</protein>
<comment type="similarity">
    <text evidence="5">Belongs to the class-II pyridoxal-phosphate-dependent aminotransferase family. MalY/PatB cystathionine beta-lyase subfamily.</text>
</comment>
<keyword evidence="3" id="KW-0663">Pyridoxal phosphate</keyword>
<evidence type="ECO:0000256" key="4">
    <source>
        <dbReference type="ARBA" id="ARBA00023239"/>
    </source>
</evidence>
<evidence type="ECO:0000313" key="7">
    <source>
        <dbReference type="EMBL" id="SHJ48442.1"/>
    </source>
</evidence>
<dbReference type="Gene3D" id="3.90.1150.10">
    <property type="entry name" value="Aspartate Aminotransferase, domain 1"/>
    <property type="match status" value="1"/>
</dbReference>
<dbReference type="InterPro" id="IPR004839">
    <property type="entry name" value="Aminotransferase_I/II_large"/>
</dbReference>
<dbReference type="GO" id="GO:0047804">
    <property type="term" value="F:cysteine-S-conjugate beta-lyase activity"/>
    <property type="evidence" value="ECO:0007669"/>
    <property type="project" value="UniProtKB-EC"/>
</dbReference>
<dbReference type="CDD" id="cd00609">
    <property type="entry name" value="AAT_like"/>
    <property type="match status" value="1"/>
</dbReference>
<dbReference type="EMBL" id="FQZL01000022">
    <property type="protein sequence ID" value="SHJ48442.1"/>
    <property type="molecule type" value="Genomic_DNA"/>
</dbReference>
<dbReference type="Proteomes" id="UP000184052">
    <property type="component" value="Unassembled WGS sequence"/>
</dbReference>
<dbReference type="EC" id="4.4.1.13" evidence="2"/>
<dbReference type="PANTHER" id="PTHR43525:SF1">
    <property type="entry name" value="PROTEIN MALY"/>
    <property type="match status" value="1"/>
</dbReference>
<keyword evidence="8" id="KW-1185">Reference proteome</keyword>
<dbReference type="InterPro" id="IPR027619">
    <property type="entry name" value="C-S_lyase_PatB-like"/>
</dbReference>